<dbReference type="AlphaFoldDB" id="A0A2J6R528"/>
<keyword evidence="1" id="KW-0677">Repeat</keyword>
<organism evidence="3 4">
    <name type="scientific">Hyaloscypha variabilis (strain UAMH 11265 / GT02V1 / F)</name>
    <name type="common">Meliniomyces variabilis</name>
    <dbReference type="NCBI Taxonomy" id="1149755"/>
    <lineage>
        <taxon>Eukaryota</taxon>
        <taxon>Fungi</taxon>
        <taxon>Dikarya</taxon>
        <taxon>Ascomycota</taxon>
        <taxon>Pezizomycotina</taxon>
        <taxon>Leotiomycetes</taxon>
        <taxon>Helotiales</taxon>
        <taxon>Hyaloscyphaceae</taxon>
        <taxon>Hyaloscypha</taxon>
        <taxon>Hyaloscypha variabilis</taxon>
    </lineage>
</organism>
<evidence type="ECO:0000313" key="3">
    <source>
        <dbReference type="EMBL" id="PMD33612.1"/>
    </source>
</evidence>
<reference evidence="3 4" key="1">
    <citation type="submission" date="2016-04" db="EMBL/GenBank/DDBJ databases">
        <title>A degradative enzymes factory behind the ericoid mycorrhizal symbiosis.</title>
        <authorList>
            <consortium name="DOE Joint Genome Institute"/>
            <person name="Martino E."/>
            <person name="Morin E."/>
            <person name="Grelet G."/>
            <person name="Kuo A."/>
            <person name="Kohler A."/>
            <person name="Daghino S."/>
            <person name="Barry K."/>
            <person name="Choi C."/>
            <person name="Cichocki N."/>
            <person name="Clum A."/>
            <person name="Copeland A."/>
            <person name="Hainaut M."/>
            <person name="Haridas S."/>
            <person name="Labutti K."/>
            <person name="Lindquist E."/>
            <person name="Lipzen A."/>
            <person name="Khouja H.-R."/>
            <person name="Murat C."/>
            <person name="Ohm R."/>
            <person name="Olson A."/>
            <person name="Spatafora J."/>
            <person name="Veneault-Fourrey C."/>
            <person name="Henrissat B."/>
            <person name="Grigoriev I."/>
            <person name="Martin F."/>
            <person name="Perotto S."/>
        </authorList>
    </citation>
    <scope>NUCLEOTIDE SEQUENCE [LARGE SCALE GENOMIC DNA]</scope>
    <source>
        <strain evidence="3 4">F</strain>
    </source>
</reference>
<dbReference type="Proteomes" id="UP000235786">
    <property type="component" value="Unassembled WGS sequence"/>
</dbReference>
<dbReference type="InterPro" id="IPR056884">
    <property type="entry name" value="NPHP3-like_N"/>
</dbReference>
<name>A0A2J6R528_HYAVF</name>
<sequence length="600" mass="68279">MAEGHTEPASLVTHYLQTRAPELAEIHDVWAVETSFNARKSEFEAKKKHEEFMEALQEYGKLEGRKLPFNPIDCSWKDVFKQLEKAEEAASASEQGDKRFLANSRRKMNTMSKAIEPLLDAIPKELSILRGGLAIIFYLAQHREKARRDILDTFEEIPGIIAMACSKSQSFPQDLSLHESIDELKVTLFDAIPSLIEVLMPGKFLAKMTCLFRGFRVQDILDCIQRKARGVEAFARNLQDGLVVKSYLATQEVQKMTTSTHVQVREIYEGVTAMDQAVRGLDNRCQEIDSNIIELKDFISEQINDALASKNGMFQMLKDVVSVFLCDDRQPELIMDPAWITSVPTPEQLLTLLNVPLEQEAFDLEFVLRQSKEFDLTSKSYGATVMSSPRFQQWIAASETDLIYVEGHLDPSRLGKTSPISYFCANLALLLRDSPTSITLHFFCGQHVASNDDLQGPRGLIRSLLSQLLQLWSNAPLDGIDLEHFNGNHELISTEDLCQILELLLGQVPTQTTIFCIIDDLGQFEKDRWDEDYWHFLRMLGTLVVGQESGIKFKALVTSSTKSKRLQEQIPEDLRIQVTERDRMMGHRRQQSRWSAGNWQ</sequence>
<dbReference type="EMBL" id="KZ613955">
    <property type="protein sequence ID" value="PMD33612.1"/>
    <property type="molecule type" value="Genomic_DNA"/>
</dbReference>
<dbReference type="Pfam" id="PF24883">
    <property type="entry name" value="NPHP3_N"/>
    <property type="match status" value="1"/>
</dbReference>
<evidence type="ECO:0000313" key="4">
    <source>
        <dbReference type="Proteomes" id="UP000235786"/>
    </source>
</evidence>
<dbReference type="OrthoDB" id="5419927at2759"/>
<feature type="domain" description="Nephrocystin 3-like N-terminal" evidence="2">
    <location>
        <begin position="384"/>
        <end position="559"/>
    </location>
</feature>
<dbReference type="STRING" id="1149755.A0A2J6R528"/>
<protein>
    <recommendedName>
        <fullName evidence="2">Nephrocystin 3-like N-terminal domain-containing protein</fullName>
    </recommendedName>
</protein>
<keyword evidence="4" id="KW-1185">Reference proteome</keyword>
<evidence type="ECO:0000256" key="1">
    <source>
        <dbReference type="ARBA" id="ARBA00022737"/>
    </source>
</evidence>
<dbReference type="PANTHER" id="PTHR40619">
    <property type="entry name" value="FUNGAL STAND N-TERMINAL GOODBYE DOMAIN-CONTAINING PROTEIN"/>
    <property type="match status" value="1"/>
</dbReference>
<evidence type="ECO:0000259" key="2">
    <source>
        <dbReference type="Pfam" id="PF24883"/>
    </source>
</evidence>
<dbReference type="PANTHER" id="PTHR40619:SF3">
    <property type="entry name" value="FUNGAL STAND N-TERMINAL GOODBYE DOMAIN-CONTAINING PROTEIN"/>
    <property type="match status" value="1"/>
</dbReference>
<gene>
    <name evidence="3" type="ORF">L207DRAFT_142389</name>
</gene>
<accession>A0A2J6R528</accession>
<proteinExistence type="predicted"/>